<comment type="caution">
    <text evidence="1">The sequence shown here is derived from an EMBL/GenBank/DDBJ whole genome shotgun (WGS) entry which is preliminary data.</text>
</comment>
<evidence type="ECO:0000313" key="2">
    <source>
        <dbReference type="Proteomes" id="UP000194131"/>
    </source>
</evidence>
<reference evidence="1 2" key="1">
    <citation type="submission" date="2016-12" db="EMBL/GenBank/DDBJ databases">
        <title>Genome Sequences of Twelve Sporeforming Bacillus Species Isolated from Foods.</title>
        <authorList>
            <person name="De Jong A."/>
            <person name="Holsappel S."/>
            <person name="Kuipers O.P."/>
        </authorList>
    </citation>
    <scope>NUCLEOTIDE SEQUENCE [LARGE SCALE GENOMIC DNA]</scope>
    <source>
        <strain evidence="1 2">S3E15</strain>
    </source>
</reference>
<dbReference type="AlphaFoldDB" id="A0AAP8BCJ7"/>
<protein>
    <submittedName>
        <fullName evidence="1">Uncharacterized protein</fullName>
    </submittedName>
</protein>
<proteinExistence type="predicted"/>
<accession>A0AAP8BCJ7</accession>
<organism evidence="1 2">
    <name type="scientific">Bacillus mycoides</name>
    <dbReference type="NCBI Taxonomy" id="1405"/>
    <lineage>
        <taxon>Bacteria</taxon>
        <taxon>Bacillati</taxon>
        <taxon>Bacillota</taxon>
        <taxon>Bacilli</taxon>
        <taxon>Bacillales</taxon>
        <taxon>Bacillaceae</taxon>
        <taxon>Bacillus</taxon>
        <taxon>Bacillus cereus group</taxon>
    </lineage>
</organism>
<evidence type="ECO:0000313" key="1">
    <source>
        <dbReference type="EMBL" id="OSX89813.1"/>
    </source>
</evidence>
<dbReference type="Proteomes" id="UP000194131">
    <property type="component" value="Unassembled WGS sequence"/>
</dbReference>
<gene>
    <name evidence="1" type="ORF">S3E15_02944</name>
</gene>
<sequence>MSESIKKRNGNSITHEQFLTKIYKLVGEEYKVLTTYTSSKEKMEL</sequence>
<dbReference type="EMBL" id="MRWU01000025">
    <property type="protein sequence ID" value="OSX89813.1"/>
    <property type="molecule type" value="Genomic_DNA"/>
</dbReference>
<name>A0AAP8BCJ7_BACMY</name>